<keyword evidence="4" id="KW-1185">Reference proteome</keyword>
<accession>A0ABN9LZC9</accession>
<protein>
    <recommendedName>
        <fullName evidence="2">Hedgehog N-terminal signalling domain-containing protein</fullName>
    </recommendedName>
</protein>
<dbReference type="PANTHER" id="PTHR11889:SF56">
    <property type="entry name" value="DESERT HEDGEHOG PROTEIN"/>
    <property type="match status" value="1"/>
</dbReference>
<evidence type="ECO:0000256" key="1">
    <source>
        <dbReference type="SAM" id="MobiDB-lite"/>
    </source>
</evidence>
<dbReference type="InterPro" id="IPR000320">
    <property type="entry name" value="Hedgehog_signalling_dom"/>
</dbReference>
<dbReference type="InterPro" id="IPR009045">
    <property type="entry name" value="Zn_M74/Hedgehog-like"/>
</dbReference>
<reference evidence="3" key="1">
    <citation type="submission" date="2023-07" db="EMBL/GenBank/DDBJ databases">
        <authorList>
            <person name="Stuckert A."/>
        </authorList>
    </citation>
    <scope>NUCLEOTIDE SEQUENCE</scope>
</reference>
<evidence type="ECO:0000313" key="3">
    <source>
        <dbReference type="EMBL" id="CAJ0954132.1"/>
    </source>
</evidence>
<organism evidence="3 4">
    <name type="scientific">Ranitomeya imitator</name>
    <name type="common">mimic poison frog</name>
    <dbReference type="NCBI Taxonomy" id="111125"/>
    <lineage>
        <taxon>Eukaryota</taxon>
        <taxon>Metazoa</taxon>
        <taxon>Chordata</taxon>
        <taxon>Craniata</taxon>
        <taxon>Vertebrata</taxon>
        <taxon>Euteleostomi</taxon>
        <taxon>Amphibia</taxon>
        <taxon>Batrachia</taxon>
        <taxon>Anura</taxon>
        <taxon>Neobatrachia</taxon>
        <taxon>Hyloidea</taxon>
        <taxon>Dendrobatidae</taxon>
        <taxon>Dendrobatinae</taxon>
        <taxon>Ranitomeya</taxon>
    </lineage>
</organism>
<feature type="domain" description="Hedgehog N-terminal signalling" evidence="2">
    <location>
        <begin position="40"/>
        <end position="118"/>
    </location>
</feature>
<sequence>MNNAAKAHAEAESWLEKLSCRSGPYGKSERFHQKERQQCCGPGRGPVGRRRYLRKLVPLRYKQFVPNVPEKTLGASGKTEGKIRRDSERFRELVLNYNPDIIFKDEENTRADRVMSESGDAEGATAVERGEVSITSTGALGKRTQALGPQSTMVSPMASGPPPAQGPDTCLGAPSADVGLE</sequence>
<dbReference type="SUPFAM" id="SSF55166">
    <property type="entry name" value="Hedgehog/DD-peptidase"/>
    <property type="match status" value="1"/>
</dbReference>
<gene>
    <name evidence="3" type="ORF">RIMI_LOCUS14577874</name>
</gene>
<evidence type="ECO:0000313" key="4">
    <source>
        <dbReference type="Proteomes" id="UP001176940"/>
    </source>
</evidence>
<name>A0ABN9LZC9_9NEOB</name>
<evidence type="ECO:0000259" key="2">
    <source>
        <dbReference type="Pfam" id="PF01085"/>
    </source>
</evidence>
<comment type="caution">
    <text evidence="3">The sequence shown here is derived from an EMBL/GenBank/DDBJ whole genome shotgun (WGS) entry which is preliminary data.</text>
</comment>
<dbReference type="Pfam" id="PF01085">
    <property type="entry name" value="HH_signal"/>
    <property type="match status" value="1"/>
</dbReference>
<proteinExistence type="predicted"/>
<dbReference type="InterPro" id="IPR050387">
    <property type="entry name" value="Hedgehog_Signaling"/>
</dbReference>
<dbReference type="EMBL" id="CAUEEQ010037828">
    <property type="protein sequence ID" value="CAJ0954132.1"/>
    <property type="molecule type" value="Genomic_DNA"/>
</dbReference>
<dbReference type="PANTHER" id="PTHR11889">
    <property type="entry name" value="HEDGEHOG"/>
    <property type="match status" value="1"/>
</dbReference>
<dbReference type="Proteomes" id="UP001176940">
    <property type="component" value="Unassembled WGS sequence"/>
</dbReference>
<dbReference type="Gene3D" id="3.30.1380.10">
    <property type="match status" value="1"/>
</dbReference>
<feature type="compositionally biased region" description="Basic and acidic residues" evidence="1">
    <location>
        <begin position="27"/>
        <end position="37"/>
    </location>
</feature>
<feature type="region of interest" description="Disordered" evidence="1">
    <location>
        <begin position="116"/>
        <end position="181"/>
    </location>
</feature>
<feature type="region of interest" description="Disordered" evidence="1">
    <location>
        <begin position="25"/>
        <end position="45"/>
    </location>
</feature>